<dbReference type="KEGG" id="wms:ID128_01330"/>
<dbReference type="AlphaFoldDB" id="A0A7M3U323"/>
<organism evidence="1 2">
    <name type="scientific">Candidatus Wolbachia massiliensis</name>
    <dbReference type="NCBI Taxonomy" id="1845000"/>
    <lineage>
        <taxon>Bacteria</taxon>
        <taxon>Pseudomonadati</taxon>
        <taxon>Pseudomonadota</taxon>
        <taxon>Alphaproteobacteria</taxon>
        <taxon>Rickettsiales</taxon>
        <taxon>Anaplasmataceae</taxon>
        <taxon>Wolbachieae</taxon>
        <taxon>Wolbachia</taxon>
    </lineage>
</organism>
<accession>A0A7M3U323</accession>
<reference evidence="1 2" key="1">
    <citation type="submission" date="2020-09" db="EMBL/GenBank/DDBJ databases">
        <title>An Earliest Endosymbiont, Wolbachia massiliensis sp. nov., Strain PL13 From the Bed Bug (Cimex hemipterius), Type strain of a New supergroup T.</title>
        <authorList>
            <person name="Laidoudi Y."/>
            <person name="Levasseur A."/>
            <person name="Medkour H."/>
            <person name="Maaloum M."/>
            <person name="BenKhedher M."/>
            <person name="Sambou M."/>
            <person name="Bassene H."/>
            <person name="Davoust B."/>
            <person name="Fenollar F."/>
            <person name="Raoult D."/>
            <person name="Mediannikov O."/>
        </authorList>
    </citation>
    <scope>NUCLEOTIDE SEQUENCE [LARGE SCALE GENOMIC DNA]</scope>
    <source>
        <strain evidence="1 2">PL13</strain>
    </source>
</reference>
<evidence type="ECO:0000313" key="2">
    <source>
        <dbReference type="Proteomes" id="UP000516514"/>
    </source>
</evidence>
<dbReference type="EMBL" id="CP061738">
    <property type="protein sequence ID" value="QOD38808.1"/>
    <property type="molecule type" value="Genomic_DNA"/>
</dbReference>
<protein>
    <recommendedName>
        <fullName evidence="3">Histidine phosphotransferase ChpT C-terminal domain-containing protein</fullName>
    </recommendedName>
</protein>
<keyword evidence="2" id="KW-1185">Reference proteome</keyword>
<name>A0A7M3U323_9RICK</name>
<dbReference type="Proteomes" id="UP000516514">
    <property type="component" value="Chromosome"/>
</dbReference>
<proteinExistence type="predicted"/>
<evidence type="ECO:0000313" key="1">
    <source>
        <dbReference type="EMBL" id="QOD38808.1"/>
    </source>
</evidence>
<evidence type="ECO:0008006" key="3">
    <source>
        <dbReference type="Google" id="ProtNLM"/>
    </source>
</evidence>
<gene>
    <name evidence="1" type="ORF">ID128_01330</name>
</gene>
<sequence>MNIENYLLKIKLSWKADACFLKGEVSLTEKINKIISNMVITLASAVAEVERMSIFLSQVGDRTLLTMQILNEHKPLSKSLVEKLSEKKDVNLDTKDISIYMTCLLLEYYNTKMHFTYKNNLLEIGLEL</sequence>